<dbReference type="GeneID" id="96008147"/>
<comment type="caution">
    <text evidence="9">The sequence shown here is derived from an EMBL/GenBank/DDBJ whole genome shotgun (WGS) entry which is preliminary data.</text>
</comment>
<keyword evidence="4 8" id="KW-0479">Metal-binding</keyword>
<sequence>MYFVWRGDLHIKIREWHEIYGEAVRTGPDTVSYNSATANEQINAVRARTVKSDGYRSMSTSRTTPNTISAIDKKTHSFKRRIQSQVLSEAGLKTVEGRVLGHVQEFVDYLGPDADAPMSEKTRDAEGWGPSRNMSEACNFMTYNVISDLCYGESLDLFKACDLRWFPGAVALISRRVVMGMLHPKFNAWKLDRLVFLTKRSRMLHLAAWVRERGSARAARGNDVEQRDIFYSMMNTADPKTGGHLTSKDLWLEAMMVLIAGSDTTSTAMAGTLHHLLHSPQALAEVSDEVRSRFETAEDVTPARVAGCKFVRACIDEAMRLTPPVVHGPPRRVEAGGVEVKGEYFGEGTILQAPIYSLHRNEEYFEAPDEYRPWRWMVEGDDFDRASRAFVPFHVGPYSCVGWRLAVMELTTALARIVFSYDMRLSPGAHCCGGKPSAGSCPYQVKGWMTSIAEGPVAQFKARSS</sequence>
<dbReference type="Proteomes" id="UP000803884">
    <property type="component" value="Unassembled WGS sequence"/>
</dbReference>
<dbReference type="AlphaFoldDB" id="A0AB34KJK8"/>
<dbReference type="InterPro" id="IPR002401">
    <property type="entry name" value="Cyt_P450_E_grp-I"/>
</dbReference>
<dbReference type="GO" id="GO:0005506">
    <property type="term" value="F:iron ion binding"/>
    <property type="evidence" value="ECO:0007669"/>
    <property type="project" value="InterPro"/>
</dbReference>
<dbReference type="PRINTS" id="PR00463">
    <property type="entry name" value="EP450I"/>
</dbReference>
<keyword evidence="7" id="KW-0503">Monooxygenase</keyword>
<comment type="cofactor">
    <cofactor evidence="1 8">
        <name>heme</name>
        <dbReference type="ChEBI" id="CHEBI:30413"/>
    </cofactor>
</comment>
<keyword evidence="10" id="KW-1185">Reference proteome</keyword>
<keyword evidence="5" id="KW-0560">Oxidoreductase</keyword>
<evidence type="ECO:0000256" key="5">
    <source>
        <dbReference type="ARBA" id="ARBA00023002"/>
    </source>
</evidence>
<dbReference type="Gene3D" id="1.10.630.10">
    <property type="entry name" value="Cytochrome P450"/>
    <property type="match status" value="1"/>
</dbReference>
<dbReference type="CDD" id="cd11061">
    <property type="entry name" value="CYP67-like"/>
    <property type="match status" value="1"/>
</dbReference>
<gene>
    <name evidence="9" type="ORF">WHR41_06704</name>
</gene>
<evidence type="ECO:0000256" key="7">
    <source>
        <dbReference type="ARBA" id="ARBA00023033"/>
    </source>
</evidence>
<dbReference type="EMBL" id="JAAQHG020000027">
    <property type="protein sequence ID" value="KAL1584252.1"/>
    <property type="molecule type" value="Genomic_DNA"/>
</dbReference>
<reference evidence="9 10" key="1">
    <citation type="journal article" date="2020" name="Microbiol. Resour. Announc.">
        <title>Draft Genome Sequence of a Cladosporium Species Isolated from the Mesophotic Ascidian Didemnum maculosum.</title>
        <authorList>
            <person name="Gioti A."/>
            <person name="Siaperas R."/>
            <person name="Nikolaivits E."/>
            <person name="Le Goff G."/>
            <person name="Ouazzani J."/>
            <person name="Kotoulas G."/>
            <person name="Topakas E."/>
        </authorList>
    </citation>
    <scope>NUCLEOTIDE SEQUENCE [LARGE SCALE GENOMIC DNA]</scope>
    <source>
        <strain evidence="9 10">TM138-S3</strain>
    </source>
</reference>
<name>A0AB34KJK8_9PEZI</name>
<accession>A0AB34KJK8</accession>
<dbReference type="PANTHER" id="PTHR24305">
    <property type="entry name" value="CYTOCHROME P450"/>
    <property type="match status" value="1"/>
</dbReference>
<evidence type="ECO:0000313" key="10">
    <source>
        <dbReference type="Proteomes" id="UP000803884"/>
    </source>
</evidence>
<feature type="binding site" description="axial binding residue" evidence="8">
    <location>
        <position position="400"/>
    </location>
    <ligand>
        <name>heme</name>
        <dbReference type="ChEBI" id="CHEBI:30413"/>
    </ligand>
    <ligandPart>
        <name>Fe</name>
        <dbReference type="ChEBI" id="CHEBI:18248"/>
    </ligandPart>
</feature>
<dbReference type="GO" id="GO:0020037">
    <property type="term" value="F:heme binding"/>
    <property type="evidence" value="ECO:0007669"/>
    <property type="project" value="InterPro"/>
</dbReference>
<dbReference type="PANTHER" id="PTHR24305:SF237">
    <property type="entry name" value="CYTOCHROME P450 MONOOXYGENASE ATNE-RELATED"/>
    <property type="match status" value="1"/>
</dbReference>
<evidence type="ECO:0000256" key="3">
    <source>
        <dbReference type="ARBA" id="ARBA00022617"/>
    </source>
</evidence>
<proteinExistence type="inferred from homology"/>
<dbReference type="InterPro" id="IPR036396">
    <property type="entry name" value="Cyt_P450_sf"/>
</dbReference>
<evidence type="ECO:0000256" key="4">
    <source>
        <dbReference type="ARBA" id="ARBA00022723"/>
    </source>
</evidence>
<evidence type="ECO:0000256" key="2">
    <source>
        <dbReference type="ARBA" id="ARBA00010617"/>
    </source>
</evidence>
<dbReference type="GO" id="GO:0016705">
    <property type="term" value="F:oxidoreductase activity, acting on paired donors, with incorporation or reduction of molecular oxygen"/>
    <property type="evidence" value="ECO:0007669"/>
    <property type="project" value="InterPro"/>
</dbReference>
<evidence type="ECO:0000256" key="1">
    <source>
        <dbReference type="ARBA" id="ARBA00001971"/>
    </source>
</evidence>
<keyword evidence="6 8" id="KW-0408">Iron</keyword>
<keyword evidence="3 8" id="KW-0349">Heme</keyword>
<comment type="similarity">
    <text evidence="2">Belongs to the cytochrome P450 family.</text>
</comment>
<dbReference type="InterPro" id="IPR001128">
    <property type="entry name" value="Cyt_P450"/>
</dbReference>
<dbReference type="PRINTS" id="PR00385">
    <property type="entry name" value="P450"/>
</dbReference>
<dbReference type="Pfam" id="PF00067">
    <property type="entry name" value="p450"/>
    <property type="match status" value="1"/>
</dbReference>
<evidence type="ECO:0008006" key="11">
    <source>
        <dbReference type="Google" id="ProtNLM"/>
    </source>
</evidence>
<dbReference type="RefSeq" id="XP_069227358.1">
    <property type="nucleotide sequence ID" value="XM_069375309.1"/>
</dbReference>
<dbReference type="GO" id="GO:0004497">
    <property type="term" value="F:monooxygenase activity"/>
    <property type="evidence" value="ECO:0007669"/>
    <property type="project" value="UniProtKB-KW"/>
</dbReference>
<dbReference type="InterPro" id="IPR050121">
    <property type="entry name" value="Cytochrome_P450_monoxygenase"/>
</dbReference>
<dbReference type="SUPFAM" id="SSF48264">
    <property type="entry name" value="Cytochrome P450"/>
    <property type="match status" value="1"/>
</dbReference>
<organism evidence="9 10">
    <name type="scientific">Cladosporium halotolerans</name>
    <dbReference type="NCBI Taxonomy" id="1052096"/>
    <lineage>
        <taxon>Eukaryota</taxon>
        <taxon>Fungi</taxon>
        <taxon>Dikarya</taxon>
        <taxon>Ascomycota</taxon>
        <taxon>Pezizomycotina</taxon>
        <taxon>Dothideomycetes</taxon>
        <taxon>Dothideomycetidae</taxon>
        <taxon>Cladosporiales</taxon>
        <taxon>Cladosporiaceae</taxon>
        <taxon>Cladosporium</taxon>
    </lineage>
</organism>
<protein>
    <recommendedName>
        <fullName evidence="11">Cytochrome P450</fullName>
    </recommendedName>
</protein>
<evidence type="ECO:0000256" key="8">
    <source>
        <dbReference type="PIRSR" id="PIRSR602401-1"/>
    </source>
</evidence>
<evidence type="ECO:0000256" key="6">
    <source>
        <dbReference type="ARBA" id="ARBA00023004"/>
    </source>
</evidence>
<evidence type="ECO:0000313" key="9">
    <source>
        <dbReference type="EMBL" id="KAL1584252.1"/>
    </source>
</evidence>